<sequence>MSTPEVSLPRRERLEHDDRRDRIIAAAQQAFARSPYESVSIRELAEAAGTTRTNLHYYFRTKRDLYVEVVTRFAHLPLRLGPVENGSTGVAEVLSRWLDLVEENAETFRALLASQLHPGDPEVGGVLTDSLVAWEDRLLGLVELDPDDPSARAAIRSYQAMVSGSCDQWLNRRALTKPQVHALLCSCLLAVGSAVRATSP</sequence>
<dbReference type="RefSeq" id="WP_207507785.1">
    <property type="nucleotide sequence ID" value="NZ_FNCF01000003.1"/>
</dbReference>
<dbReference type="InterPro" id="IPR050109">
    <property type="entry name" value="HTH-type_TetR-like_transc_reg"/>
</dbReference>
<reference evidence="5" key="1">
    <citation type="submission" date="2016-10" db="EMBL/GenBank/DDBJ databases">
        <authorList>
            <person name="Varghese N."/>
            <person name="Submissions S."/>
        </authorList>
    </citation>
    <scope>NUCLEOTIDE SEQUENCE [LARGE SCALE GENOMIC DNA]</scope>
    <source>
        <strain evidence="5">DSM 44526</strain>
    </source>
</reference>
<evidence type="ECO:0000313" key="4">
    <source>
        <dbReference type="EMBL" id="SDG19260.1"/>
    </source>
</evidence>
<dbReference type="GO" id="GO:0003700">
    <property type="term" value="F:DNA-binding transcription factor activity"/>
    <property type="evidence" value="ECO:0007669"/>
    <property type="project" value="TreeGrafter"/>
</dbReference>
<dbReference type="InterPro" id="IPR036271">
    <property type="entry name" value="Tet_transcr_reg_TetR-rel_C_sf"/>
</dbReference>
<evidence type="ECO:0000313" key="5">
    <source>
        <dbReference type="Proteomes" id="UP000198863"/>
    </source>
</evidence>
<protein>
    <submittedName>
        <fullName evidence="4">Transcriptional regulator, TetR family</fullName>
    </submittedName>
</protein>
<feature type="DNA-binding region" description="H-T-H motif" evidence="2">
    <location>
        <begin position="40"/>
        <end position="59"/>
    </location>
</feature>
<keyword evidence="1 2" id="KW-0238">DNA-binding</keyword>
<dbReference type="PANTHER" id="PTHR30055">
    <property type="entry name" value="HTH-TYPE TRANSCRIPTIONAL REGULATOR RUTR"/>
    <property type="match status" value="1"/>
</dbReference>
<feature type="domain" description="HTH tetR-type" evidence="3">
    <location>
        <begin position="17"/>
        <end position="77"/>
    </location>
</feature>
<dbReference type="AlphaFoldDB" id="A0A1G7SAQ3"/>
<dbReference type="InterPro" id="IPR001647">
    <property type="entry name" value="HTH_TetR"/>
</dbReference>
<dbReference type="PROSITE" id="PS50977">
    <property type="entry name" value="HTH_TETR_2"/>
    <property type="match status" value="1"/>
</dbReference>
<dbReference type="Pfam" id="PF00440">
    <property type="entry name" value="TetR_N"/>
    <property type="match status" value="1"/>
</dbReference>
<organism evidence="4 5">
    <name type="scientific">Klenkia brasiliensis</name>
    <dbReference type="NCBI Taxonomy" id="333142"/>
    <lineage>
        <taxon>Bacteria</taxon>
        <taxon>Bacillati</taxon>
        <taxon>Actinomycetota</taxon>
        <taxon>Actinomycetes</taxon>
        <taxon>Geodermatophilales</taxon>
        <taxon>Geodermatophilaceae</taxon>
        <taxon>Klenkia</taxon>
    </lineage>
</organism>
<dbReference type="SUPFAM" id="SSF46689">
    <property type="entry name" value="Homeodomain-like"/>
    <property type="match status" value="1"/>
</dbReference>
<dbReference type="InterPro" id="IPR009057">
    <property type="entry name" value="Homeodomain-like_sf"/>
</dbReference>
<evidence type="ECO:0000256" key="2">
    <source>
        <dbReference type="PROSITE-ProRule" id="PRU00335"/>
    </source>
</evidence>
<dbReference type="PANTHER" id="PTHR30055:SF226">
    <property type="entry name" value="HTH-TYPE TRANSCRIPTIONAL REGULATOR PKSA"/>
    <property type="match status" value="1"/>
</dbReference>
<dbReference type="PRINTS" id="PR00455">
    <property type="entry name" value="HTHTETR"/>
</dbReference>
<gene>
    <name evidence="4" type="ORF">SAMN05660324_1917</name>
</gene>
<evidence type="ECO:0000256" key="1">
    <source>
        <dbReference type="ARBA" id="ARBA00023125"/>
    </source>
</evidence>
<keyword evidence="5" id="KW-1185">Reference proteome</keyword>
<accession>A0A1G7SAQ3</accession>
<dbReference type="GO" id="GO:0000976">
    <property type="term" value="F:transcription cis-regulatory region binding"/>
    <property type="evidence" value="ECO:0007669"/>
    <property type="project" value="TreeGrafter"/>
</dbReference>
<evidence type="ECO:0000259" key="3">
    <source>
        <dbReference type="PROSITE" id="PS50977"/>
    </source>
</evidence>
<dbReference type="SUPFAM" id="SSF48498">
    <property type="entry name" value="Tetracyclin repressor-like, C-terminal domain"/>
    <property type="match status" value="1"/>
</dbReference>
<proteinExistence type="predicted"/>
<dbReference type="Proteomes" id="UP000198863">
    <property type="component" value="Unassembled WGS sequence"/>
</dbReference>
<dbReference type="Gene3D" id="1.10.357.10">
    <property type="entry name" value="Tetracycline Repressor, domain 2"/>
    <property type="match status" value="1"/>
</dbReference>
<name>A0A1G7SAQ3_9ACTN</name>
<dbReference type="EMBL" id="FNCF01000003">
    <property type="protein sequence ID" value="SDG19260.1"/>
    <property type="molecule type" value="Genomic_DNA"/>
</dbReference>